<dbReference type="Pfam" id="PF05050">
    <property type="entry name" value="Methyltransf_21"/>
    <property type="match status" value="1"/>
</dbReference>
<dbReference type="SUPFAM" id="SSF53335">
    <property type="entry name" value="S-adenosyl-L-methionine-dependent methyltransferases"/>
    <property type="match status" value="1"/>
</dbReference>
<dbReference type="NCBIfam" id="TIGR01444">
    <property type="entry name" value="fkbM_fam"/>
    <property type="match status" value="1"/>
</dbReference>
<dbReference type="PANTHER" id="PTHR34203">
    <property type="entry name" value="METHYLTRANSFERASE, FKBM FAMILY PROTEIN"/>
    <property type="match status" value="1"/>
</dbReference>
<dbReference type="GO" id="GO:0032259">
    <property type="term" value="P:methylation"/>
    <property type="evidence" value="ECO:0007669"/>
    <property type="project" value="UniProtKB-KW"/>
</dbReference>
<dbReference type="AlphaFoldDB" id="A0A1G9DVG2"/>
<organism evidence="2 3">
    <name type="scientific">Aliiruegeria lutimaris</name>
    <dbReference type="NCBI Taxonomy" id="571298"/>
    <lineage>
        <taxon>Bacteria</taxon>
        <taxon>Pseudomonadati</taxon>
        <taxon>Pseudomonadota</taxon>
        <taxon>Alphaproteobacteria</taxon>
        <taxon>Rhodobacterales</taxon>
        <taxon>Roseobacteraceae</taxon>
        <taxon>Aliiruegeria</taxon>
    </lineage>
</organism>
<keyword evidence="2" id="KW-0808">Transferase</keyword>
<accession>A0A1G9DVG2</accession>
<feature type="domain" description="Methyltransferase FkbM" evidence="1">
    <location>
        <begin position="78"/>
        <end position="227"/>
    </location>
</feature>
<protein>
    <submittedName>
        <fullName evidence="2">Methyltransferase, FkbM family</fullName>
    </submittedName>
</protein>
<dbReference type="STRING" id="571298.SAMN04488026_104927"/>
<gene>
    <name evidence="2" type="ORF">SAMN04488026_104927</name>
</gene>
<keyword evidence="3" id="KW-1185">Reference proteome</keyword>
<name>A0A1G9DVG2_9RHOB</name>
<dbReference type="Proteomes" id="UP000199382">
    <property type="component" value="Unassembled WGS sequence"/>
</dbReference>
<dbReference type="PANTHER" id="PTHR34203:SF15">
    <property type="entry name" value="SLL1173 PROTEIN"/>
    <property type="match status" value="1"/>
</dbReference>
<proteinExistence type="predicted"/>
<reference evidence="2 3" key="1">
    <citation type="submission" date="2016-10" db="EMBL/GenBank/DDBJ databases">
        <authorList>
            <person name="de Groot N.N."/>
        </authorList>
    </citation>
    <scope>NUCLEOTIDE SEQUENCE [LARGE SCALE GENOMIC DNA]</scope>
    <source>
        <strain evidence="2 3">DSM 25294</strain>
    </source>
</reference>
<dbReference type="InterPro" id="IPR006342">
    <property type="entry name" value="FkbM_mtfrase"/>
</dbReference>
<dbReference type="InterPro" id="IPR052514">
    <property type="entry name" value="SAM-dependent_MTase"/>
</dbReference>
<dbReference type="CDD" id="cd02440">
    <property type="entry name" value="AdoMet_MTases"/>
    <property type="match status" value="1"/>
</dbReference>
<evidence type="ECO:0000259" key="1">
    <source>
        <dbReference type="Pfam" id="PF05050"/>
    </source>
</evidence>
<dbReference type="InterPro" id="IPR029063">
    <property type="entry name" value="SAM-dependent_MTases_sf"/>
</dbReference>
<evidence type="ECO:0000313" key="2">
    <source>
        <dbReference type="EMBL" id="SDK67854.1"/>
    </source>
</evidence>
<dbReference type="Gene3D" id="3.40.50.150">
    <property type="entry name" value="Vaccinia Virus protein VP39"/>
    <property type="match status" value="1"/>
</dbReference>
<dbReference type="GO" id="GO:0008168">
    <property type="term" value="F:methyltransferase activity"/>
    <property type="evidence" value="ECO:0007669"/>
    <property type="project" value="UniProtKB-KW"/>
</dbReference>
<dbReference type="EMBL" id="FNEK01000049">
    <property type="protein sequence ID" value="SDK67854.1"/>
    <property type="molecule type" value="Genomic_DNA"/>
</dbReference>
<evidence type="ECO:0000313" key="3">
    <source>
        <dbReference type="Proteomes" id="UP000199382"/>
    </source>
</evidence>
<sequence length="276" mass="31228">MLRGTSIGADTKDRLWKILQRYAAYFDVFTEASLVNGMKVRVSSNPRVEQEIFLFGEWEPLFTRYLRSIPPNDGIFLDIGANIGYFSLVACSSFREVHAIEASPSTNRRLVENIAANNIDNIHVYQTAVGGIEGHIDFYQNREQSGGASVFRTEASLFEASVPIAPVEVILDGIDWGRVRFVKIDVEGLEAPVLDSLLRLRTLLHPGVEIFVEYSPDRRDSWPSIKAFLENGFSAFLLQGPYDRRDYLEPLRRSALKPVNNPPVEFCDILIRRDTS</sequence>
<keyword evidence="2" id="KW-0489">Methyltransferase</keyword>